<gene>
    <name evidence="1" type="ORF">LCGC14_1951140</name>
</gene>
<dbReference type="EMBL" id="LAZR01021303">
    <property type="protein sequence ID" value="KKL85797.1"/>
    <property type="molecule type" value="Genomic_DNA"/>
</dbReference>
<sequence length="174" mass="20159">MIITHLKVEHPVSEITAAVREPDQDWEYERSDGKKVLWLKNGIYWHIPYLVKQARPAEPEFSGHEQTNEGEIEEYWIDPTNGEEVEPAYKVKDTLMRMAGIPEIECTAWLTADEKAWITPKDPIPRTQDYKRTVSVWFMGGKILLCGVWAGHVIELRDDLAHIELHVDKVEPVE</sequence>
<name>A0A0F9IEH2_9ZZZZ</name>
<proteinExistence type="predicted"/>
<evidence type="ECO:0000313" key="1">
    <source>
        <dbReference type="EMBL" id="KKL85797.1"/>
    </source>
</evidence>
<protein>
    <submittedName>
        <fullName evidence="1">Uncharacterized protein</fullName>
    </submittedName>
</protein>
<reference evidence="1" key="1">
    <citation type="journal article" date="2015" name="Nature">
        <title>Complex archaea that bridge the gap between prokaryotes and eukaryotes.</title>
        <authorList>
            <person name="Spang A."/>
            <person name="Saw J.H."/>
            <person name="Jorgensen S.L."/>
            <person name="Zaremba-Niedzwiedzka K."/>
            <person name="Martijn J."/>
            <person name="Lind A.E."/>
            <person name="van Eijk R."/>
            <person name="Schleper C."/>
            <person name="Guy L."/>
            <person name="Ettema T.J."/>
        </authorList>
    </citation>
    <scope>NUCLEOTIDE SEQUENCE</scope>
</reference>
<comment type="caution">
    <text evidence="1">The sequence shown here is derived from an EMBL/GenBank/DDBJ whole genome shotgun (WGS) entry which is preliminary data.</text>
</comment>
<dbReference type="AlphaFoldDB" id="A0A0F9IEH2"/>
<organism evidence="1">
    <name type="scientific">marine sediment metagenome</name>
    <dbReference type="NCBI Taxonomy" id="412755"/>
    <lineage>
        <taxon>unclassified sequences</taxon>
        <taxon>metagenomes</taxon>
        <taxon>ecological metagenomes</taxon>
    </lineage>
</organism>
<accession>A0A0F9IEH2</accession>